<organism evidence="2 3">
    <name type="scientific">Parascaris univalens</name>
    <name type="common">Nematode worm</name>
    <dbReference type="NCBI Taxonomy" id="6257"/>
    <lineage>
        <taxon>Eukaryota</taxon>
        <taxon>Metazoa</taxon>
        <taxon>Ecdysozoa</taxon>
        <taxon>Nematoda</taxon>
        <taxon>Chromadorea</taxon>
        <taxon>Rhabditida</taxon>
        <taxon>Spirurina</taxon>
        <taxon>Ascaridomorpha</taxon>
        <taxon>Ascaridoidea</taxon>
        <taxon>Ascarididae</taxon>
        <taxon>Parascaris</taxon>
    </lineage>
</organism>
<keyword evidence="1" id="KW-0472">Membrane</keyword>
<keyword evidence="1" id="KW-0812">Transmembrane</keyword>
<sequence>MKTSPLRERKIISCIAGKFEFEIFHLLFDILMIITSLIAVYWIDSDLTVIFRRDNFLSATIAECFECELFDVWIQFHLLMH</sequence>
<proteinExistence type="predicted"/>
<evidence type="ECO:0000313" key="2">
    <source>
        <dbReference type="Proteomes" id="UP000887569"/>
    </source>
</evidence>
<evidence type="ECO:0000256" key="1">
    <source>
        <dbReference type="SAM" id="Phobius"/>
    </source>
</evidence>
<accession>A0A915B070</accession>
<evidence type="ECO:0000313" key="3">
    <source>
        <dbReference type="WBParaSite" id="PgR019_g049_t01"/>
    </source>
</evidence>
<name>A0A915B070_PARUN</name>
<dbReference type="Proteomes" id="UP000887569">
    <property type="component" value="Unplaced"/>
</dbReference>
<feature type="transmembrane region" description="Helical" evidence="1">
    <location>
        <begin position="21"/>
        <end position="43"/>
    </location>
</feature>
<protein>
    <submittedName>
        <fullName evidence="3">Uncharacterized protein</fullName>
    </submittedName>
</protein>
<keyword evidence="1" id="KW-1133">Transmembrane helix</keyword>
<reference evidence="3" key="1">
    <citation type="submission" date="2022-11" db="UniProtKB">
        <authorList>
            <consortium name="WormBaseParasite"/>
        </authorList>
    </citation>
    <scope>IDENTIFICATION</scope>
</reference>
<keyword evidence="2" id="KW-1185">Reference proteome</keyword>
<dbReference type="WBParaSite" id="PgR019_g049_t01">
    <property type="protein sequence ID" value="PgR019_g049_t01"/>
    <property type="gene ID" value="PgR019_g049"/>
</dbReference>
<dbReference type="AlphaFoldDB" id="A0A915B070"/>